<evidence type="ECO:0000313" key="2">
    <source>
        <dbReference type="EMBL" id="CAH9081875.1"/>
    </source>
</evidence>
<dbReference type="EMBL" id="CAMAPF010001139">
    <property type="protein sequence ID" value="CAH9147750.1"/>
    <property type="molecule type" value="Genomic_DNA"/>
</dbReference>
<protein>
    <recommendedName>
        <fullName evidence="5">ELM2 domain-containing protein</fullName>
    </recommendedName>
</protein>
<sequence>MDRQNQRIEQGIVEGCSSLESRGSVFGKYSDADMLFKLKRIALDPCDPKASFGKSGSLLNQTLRVRKVLSIGDLDCPRRKRKLQLYIKGNLRNAPNLPLETFDNKSKEKKSRRQLSHASTVSCFNSSVKSKSFEKNAVPTSHSPTSLLTFEASLQERMFSESFLNAVDMGPPANYISSVIDSDESVNGSDHLSPVDLTLTPIEAPLLALDELIHNSKSLTRKGSKTRHLQSPRGSITIRLESFTDDPSPKMVVPVGPRFQAEIPEWSEPVGYRQAHGGSDDSRWLGTKVWPIEMGNTKQSTKYVGKGRAESCTCQSPGSVECVQSHVLEERLRLKCDLGPAFSAWKFDEMGEQMLKSWTAEDQKTFEPLVKKNPHSNGKKFLKQALKSFRSDLRTTAVNYYFNVFLPRRISMLTRMSLAELVDTDDEAEDSNNLLLRDICDGKSVNPGRSNDVKRTRYLRLRT</sequence>
<organism evidence="2 4">
    <name type="scientific">Cuscuta epithymum</name>
    <dbReference type="NCBI Taxonomy" id="186058"/>
    <lineage>
        <taxon>Eukaryota</taxon>
        <taxon>Viridiplantae</taxon>
        <taxon>Streptophyta</taxon>
        <taxon>Embryophyta</taxon>
        <taxon>Tracheophyta</taxon>
        <taxon>Spermatophyta</taxon>
        <taxon>Magnoliopsida</taxon>
        <taxon>eudicotyledons</taxon>
        <taxon>Gunneridae</taxon>
        <taxon>Pentapetalae</taxon>
        <taxon>asterids</taxon>
        <taxon>lamiids</taxon>
        <taxon>Solanales</taxon>
        <taxon>Convolvulaceae</taxon>
        <taxon>Cuscuteae</taxon>
        <taxon>Cuscuta</taxon>
        <taxon>Cuscuta subgen. Cuscuta</taxon>
    </lineage>
</organism>
<feature type="region of interest" description="Disordered" evidence="1">
    <location>
        <begin position="98"/>
        <end position="117"/>
    </location>
</feature>
<reference evidence="2" key="1">
    <citation type="submission" date="2022-07" db="EMBL/GenBank/DDBJ databases">
        <authorList>
            <person name="Macas J."/>
            <person name="Novak P."/>
            <person name="Neumann P."/>
        </authorList>
    </citation>
    <scope>NUCLEOTIDE SEQUENCE</scope>
</reference>
<dbReference type="AlphaFoldDB" id="A0AAV0CUV3"/>
<proteinExistence type="predicted"/>
<dbReference type="EMBL" id="CAMAPF010000037">
    <property type="protein sequence ID" value="CAH9081875.1"/>
    <property type="molecule type" value="Genomic_DNA"/>
</dbReference>
<dbReference type="Proteomes" id="UP001152523">
    <property type="component" value="Unassembled WGS sequence"/>
</dbReference>
<name>A0AAV0CUV3_9ASTE</name>
<dbReference type="PANTHER" id="PTHR46872:SF10">
    <property type="entry name" value="MYB-LIKE DOMAIN-CONTAINING PROTEIN"/>
    <property type="match status" value="1"/>
</dbReference>
<comment type="caution">
    <text evidence="2">The sequence shown here is derived from an EMBL/GenBank/DDBJ whole genome shotgun (WGS) entry which is preliminary data.</text>
</comment>
<dbReference type="PANTHER" id="PTHR46872">
    <property type="entry name" value="DNA BINDING PROTEIN"/>
    <property type="match status" value="1"/>
</dbReference>
<keyword evidence="4" id="KW-1185">Reference proteome</keyword>
<evidence type="ECO:0008006" key="5">
    <source>
        <dbReference type="Google" id="ProtNLM"/>
    </source>
</evidence>
<evidence type="ECO:0000313" key="3">
    <source>
        <dbReference type="EMBL" id="CAH9147750.1"/>
    </source>
</evidence>
<evidence type="ECO:0000313" key="4">
    <source>
        <dbReference type="Proteomes" id="UP001152523"/>
    </source>
</evidence>
<evidence type="ECO:0000256" key="1">
    <source>
        <dbReference type="SAM" id="MobiDB-lite"/>
    </source>
</evidence>
<gene>
    <name evidence="3" type="ORF">CEPIT_LOCUS43971</name>
    <name evidence="2" type="ORF">CEPIT_LOCUS7899</name>
</gene>
<accession>A0AAV0CUV3</accession>